<evidence type="ECO:0000256" key="1">
    <source>
        <dbReference type="SAM" id="MobiDB-lite"/>
    </source>
</evidence>
<dbReference type="InterPro" id="IPR000014">
    <property type="entry name" value="PAS"/>
</dbReference>
<dbReference type="CDD" id="cd00130">
    <property type="entry name" value="PAS"/>
    <property type="match status" value="1"/>
</dbReference>
<evidence type="ECO:0000313" key="4">
    <source>
        <dbReference type="Proteomes" id="UP000198406"/>
    </source>
</evidence>
<gene>
    <name evidence="3" type="ORF">FisN_6Lh085</name>
</gene>
<feature type="domain" description="BHLH" evidence="2">
    <location>
        <begin position="179"/>
        <end position="232"/>
    </location>
</feature>
<dbReference type="SUPFAM" id="SSF47459">
    <property type="entry name" value="HLH, helix-loop-helix DNA-binding domain"/>
    <property type="match status" value="1"/>
</dbReference>
<dbReference type="EMBL" id="BDSP01000163">
    <property type="protein sequence ID" value="GAX21349.1"/>
    <property type="molecule type" value="Genomic_DNA"/>
</dbReference>
<organism evidence="3 4">
    <name type="scientific">Fistulifera solaris</name>
    <name type="common">Oleaginous diatom</name>
    <dbReference type="NCBI Taxonomy" id="1519565"/>
    <lineage>
        <taxon>Eukaryota</taxon>
        <taxon>Sar</taxon>
        <taxon>Stramenopiles</taxon>
        <taxon>Ochrophyta</taxon>
        <taxon>Bacillariophyta</taxon>
        <taxon>Bacillariophyceae</taxon>
        <taxon>Bacillariophycidae</taxon>
        <taxon>Naviculales</taxon>
        <taxon>Naviculaceae</taxon>
        <taxon>Fistulifera</taxon>
    </lineage>
</organism>
<reference evidence="3 4" key="1">
    <citation type="journal article" date="2015" name="Plant Cell">
        <title>Oil accumulation by the oleaginous diatom Fistulifera solaris as revealed by the genome and transcriptome.</title>
        <authorList>
            <person name="Tanaka T."/>
            <person name="Maeda Y."/>
            <person name="Veluchamy A."/>
            <person name="Tanaka M."/>
            <person name="Abida H."/>
            <person name="Marechal E."/>
            <person name="Bowler C."/>
            <person name="Muto M."/>
            <person name="Sunaga Y."/>
            <person name="Tanaka M."/>
            <person name="Yoshino T."/>
            <person name="Taniguchi T."/>
            <person name="Fukuda Y."/>
            <person name="Nemoto M."/>
            <person name="Matsumoto M."/>
            <person name="Wong P.S."/>
            <person name="Aburatani S."/>
            <person name="Fujibuchi W."/>
        </authorList>
    </citation>
    <scope>NUCLEOTIDE SEQUENCE [LARGE SCALE GENOMIC DNA]</scope>
    <source>
        <strain evidence="3 4">JPCC DA0580</strain>
    </source>
</reference>
<dbReference type="GO" id="GO:0046983">
    <property type="term" value="F:protein dimerization activity"/>
    <property type="evidence" value="ECO:0007669"/>
    <property type="project" value="InterPro"/>
</dbReference>
<proteinExistence type="predicted"/>
<dbReference type="Pfam" id="PF00010">
    <property type="entry name" value="HLH"/>
    <property type="match status" value="1"/>
</dbReference>
<dbReference type="InterPro" id="IPR036638">
    <property type="entry name" value="HLH_DNA-bd_sf"/>
</dbReference>
<dbReference type="Proteomes" id="UP000198406">
    <property type="component" value="Unassembled WGS sequence"/>
</dbReference>
<feature type="region of interest" description="Disordered" evidence="1">
    <location>
        <begin position="1"/>
        <end position="103"/>
    </location>
</feature>
<feature type="compositionally biased region" description="Basic and acidic residues" evidence="1">
    <location>
        <begin position="175"/>
        <end position="192"/>
    </location>
</feature>
<dbReference type="PROSITE" id="PS50888">
    <property type="entry name" value="BHLH"/>
    <property type="match status" value="1"/>
</dbReference>
<keyword evidence="4" id="KW-1185">Reference proteome</keyword>
<dbReference type="Gene3D" id="4.10.280.10">
    <property type="entry name" value="Helix-loop-helix DNA-binding domain"/>
    <property type="match status" value="1"/>
</dbReference>
<feature type="compositionally biased region" description="Acidic residues" evidence="1">
    <location>
        <begin position="141"/>
        <end position="153"/>
    </location>
</feature>
<dbReference type="InterPro" id="IPR011598">
    <property type="entry name" value="bHLH_dom"/>
</dbReference>
<dbReference type="InterPro" id="IPR035965">
    <property type="entry name" value="PAS-like_dom_sf"/>
</dbReference>
<dbReference type="OrthoDB" id="193583at2759"/>
<dbReference type="SUPFAM" id="SSF55785">
    <property type="entry name" value="PYP-like sensor domain (PAS domain)"/>
    <property type="match status" value="1"/>
</dbReference>
<feature type="compositionally biased region" description="Basic and acidic residues" evidence="1">
    <location>
        <begin position="1"/>
        <end position="15"/>
    </location>
</feature>
<comment type="caution">
    <text evidence="3">The sequence shown here is derived from an EMBL/GenBank/DDBJ whole genome shotgun (WGS) entry which is preliminary data.</text>
</comment>
<accession>A0A1Z5K560</accession>
<protein>
    <recommendedName>
        <fullName evidence="2">BHLH domain-containing protein</fullName>
    </recommendedName>
</protein>
<feature type="compositionally biased region" description="Polar residues" evidence="1">
    <location>
        <begin position="158"/>
        <end position="167"/>
    </location>
</feature>
<dbReference type="Gene3D" id="3.30.450.20">
    <property type="entry name" value="PAS domain"/>
    <property type="match status" value="1"/>
</dbReference>
<dbReference type="SMART" id="SM00091">
    <property type="entry name" value="PAS"/>
    <property type="match status" value="1"/>
</dbReference>
<name>A0A1Z5K560_FISSO</name>
<feature type="compositionally biased region" description="Low complexity" evidence="1">
    <location>
        <begin position="31"/>
        <end position="46"/>
    </location>
</feature>
<evidence type="ECO:0000259" key="2">
    <source>
        <dbReference type="PROSITE" id="PS50888"/>
    </source>
</evidence>
<dbReference type="AlphaFoldDB" id="A0A1Z5K560"/>
<feature type="compositionally biased region" description="Basic and acidic residues" evidence="1">
    <location>
        <begin position="124"/>
        <end position="140"/>
    </location>
</feature>
<feature type="region of interest" description="Disordered" evidence="1">
    <location>
        <begin position="115"/>
        <end position="192"/>
    </location>
</feature>
<sequence length="471" mass="50215">MTKPPTEEAHDEEGVRIPPNLMKSLRRSKESMGSGSSSGGNNSEDSALVSIGNPFGLNFDSDSNNAGQNSEQTSEDDGGDKEPPAGDEPLLKPSCLKTPPSTSLVGEAASLKAIAASSYPSNETARDTENNNELKRKAPLDDESDGYDSDEEQGGVKASTSCASSEGSPKRKKNKGDSSKRKERNAREKERSFRIAKKINELRDLLSTGGVIVPKGTKSSVLTEAASYIRTLQQHQYRAEIDRQQLIQQMQMIGGGAHGPQAAAAIRQLAAQNGVWSLGNFGGVPPKPTMYPSEPKSSDASSGFLQANQLEPLDYRFFFNSCGIGMAIASMGGAFIDCNQLFTQLTEYTKQDLSSLTIFNLTARQDLQKAFDQISLLISPPMKLSKESPPANVVVRGSFKNRPDLGLSVSLVKGDDGIAKCFCVTLIKNPTSPHESNPVPVSFEAVQAPILQAPPKDGSLGLSGAPAFTSG</sequence>
<dbReference type="SMART" id="SM00353">
    <property type="entry name" value="HLH"/>
    <property type="match status" value="1"/>
</dbReference>
<feature type="compositionally biased region" description="Polar residues" evidence="1">
    <location>
        <begin position="60"/>
        <end position="72"/>
    </location>
</feature>
<dbReference type="CDD" id="cd00083">
    <property type="entry name" value="bHLH_SF"/>
    <property type="match status" value="1"/>
</dbReference>
<dbReference type="InParanoid" id="A0A1Z5K560"/>
<evidence type="ECO:0000313" key="3">
    <source>
        <dbReference type="EMBL" id="GAX21349.1"/>
    </source>
</evidence>